<dbReference type="AlphaFoldDB" id="A0A1I2PZ92"/>
<dbReference type="SUPFAM" id="SSF54862">
    <property type="entry name" value="4Fe-4S ferredoxins"/>
    <property type="match status" value="1"/>
</dbReference>
<evidence type="ECO:0000256" key="3">
    <source>
        <dbReference type="ARBA" id="ARBA00023014"/>
    </source>
</evidence>
<proteinExistence type="predicted"/>
<organism evidence="5 6">
    <name type="scientific">Desulfotruncus arcticus DSM 17038</name>
    <dbReference type="NCBI Taxonomy" id="1121424"/>
    <lineage>
        <taxon>Bacteria</taxon>
        <taxon>Bacillati</taxon>
        <taxon>Bacillota</taxon>
        <taxon>Clostridia</taxon>
        <taxon>Eubacteriales</taxon>
        <taxon>Desulfallaceae</taxon>
        <taxon>Desulfotruncus</taxon>
    </lineage>
</organism>
<dbReference type="Pfam" id="PF00037">
    <property type="entry name" value="Fer4"/>
    <property type="match status" value="1"/>
</dbReference>
<feature type="domain" description="4Fe-4S ferredoxin-type" evidence="4">
    <location>
        <begin position="59"/>
        <end position="88"/>
    </location>
</feature>
<dbReference type="Proteomes" id="UP000199337">
    <property type="component" value="Unassembled WGS sequence"/>
</dbReference>
<dbReference type="RefSeq" id="WP_092469321.1">
    <property type="nucleotide sequence ID" value="NZ_FOOX01000003.1"/>
</dbReference>
<dbReference type="PROSITE" id="PS00198">
    <property type="entry name" value="4FE4S_FER_1"/>
    <property type="match status" value="1"/>
</dbReference>
<name>A0A1I2PZ92_9FIRM</name>
<evidence type="ECO:0000256" key="1">
    <source>
        <dbReference type="ARBA" id="ARBA00022723"/>
    </source>
</evidence>
<keyword evidence="3" id="KW-0411">Iron-sulfur</keyword>
<dbReference type="InterPro" id="IPR017896">
    <property type="entry name" value="4Fe4S_Fe-S-bd"/>
</dbReference>
<gene>
    <name evidence="5" type="ORF">SAMN05660649_00992</name>
</gene>
<dbReference type="EMBL" id="FOOX01000003">
    <property type="protein sequence ID" value="SFG21595.1"/>
    <property type="molecule type" value="Genomic_DNA"/>
</dbReference>
<dbReference type="GO" id="GO:0046872">
    <property type="term" value="F:metal ion binding"/>
    <property type="evidence" value="ECO:0007669"/>
    <property type="project" value="UniProtKB-KW"/>
</dbReference>
<dbReference type="STRING" id="341036.SAMN05660649_00992"/>
<sequence length="163" mass="17666">MFDKTGVATPEMLKEIVPSEERRKRGPYAVFECFQKIPCNPCQTSCKFGAVAVFQDINNTPQVDFEKCTGCGVCVSNCPGLAISIIDETYSENEATIKIPYELLPLPMVGQVVDALDREGQVIGKAQVIKVQSSKALNKTNAITIAVPKDQAMLVRNIGLGGN</sequence>
<dbReference type="InterPro" id="IPR017900">
    <property type="entry name" value="4Fe4S_Fe_S_CS"/>
</dbReference>
<keyword evidence="6" id="KW-1185">Reference proteome</keyword>
<protein>
    <submittedName>
        <fullName evidence="5">4Fe-4S binding domain-containing protein</fullName>
    </submittedName>
</protein>
<keyword evidence="2" id="KW-0408">Iron</keyword>
<evidence type="ECO:0000256" key="2">
    <source>
        <dbReference type="ARBA" id="ARBA00023004"/>
    </source>
</evidence>
<reference evidence="6" key="1">
    <citation type="submission" date="2016-10" db="EMBL/GenBank/DDBJ databases">
        <authorList>
            <person name="Varghese N."/>
            <person name="Submissions S."/>
        </authorList>
    </citation>
    <scope>NUCLEOTIDE SEQUENCE [LARGE SCALE GENOMIC DNA]</scope>
    <source>
        <strain evidence="6">DSM 17038</strain>
    </source>
</reference>
<dbReference type="GO" id="GO:0051536">
    <property type="term" value="F:iron-sulfur cluster binding"/>
    <property type="evidence" value="ECO:0007669"/>
    <property type="project" value="UniProtKB-KW"/>
</dbReference>
<dbReference type="OrthoDB" id="9801699at2"/>
<dbReference type="PROSITE" id="PS51379">
    <property type="entry name" value="4FE4S_FER_2"/>
    <property type="match status" value="1"/>
</dbReference>
<evidence type="ECO:0000259" key="4">
    <source>
        <dbReference type="PROSITE" id="PS51379"/>
    </source>
</evidence>
<keyword evidence="1" id="KW-0479">Metal-binding</keyword>
<evidence type="ECO:0000313" key="5">
    <source>
        <dbReference type="EMBL" id="SFG21595.1"/>
    </source>
</evidence>
<evidence type="ECO:0000313" key="6">
    <source>
        <dbReference type="Proteomes" id="UP000199337"/>
    </source>
</evidence>
<accession>A0A1I2PZ92</accession>
<dbReference type="Gene3D" id="3.30.70.20">
    <property type="match status" value="1"/>
</dbReference>